<sequence length="405" mass="46668">MKVKSKEITNEFIEYFLDLDYKLLHEKKIVRNNEETYFNMSAISANISLFNNLSNEKDSQNYVTKQAVFFGNKLDGVGNTPLANPTEVSLSIFNLASESPRYTLNHIFGFLEGLGLSKENLLFRIANEEEIRRSFILEGIQESQLFVWRNMEEFNIGSNRPKGFYTYPYYKYKNGCVPLGSISFIKHNGVWTSDIAIFQERLSLILNQLDKIVLIDSIFPLYNYVLTELNLKDTLIMKITLLLRSIAFLVKDGLVEVSASYHGHFLKKLMREVAASLNSINFSDANKNNIFKFLEASLNEQGYSIRDKDREFSDILDKINIYSVDIYKSILKQNSRFLKNGIVDIQNISQTFGIKPDWILASSMVDNMFKNEARKFVKSRNSIRNKALSLDSSINVDLKELLTEN</sequence>
<dbReference type="EMBL" id="FMZR01000006">
    <property type="protein sequence ID" value="SDD44666.1"/>
    <property type="molecule type" value="Genomic_DNA"/>
</dbReference>
<accession>A0A1G6UVE5</accession>
<protein>
    <submittedName>
        <fullName evidence="1">Uncharacterized protein</fullName>
    </submittedName>
</protein>
<proteinExistence type="predicted"/>
<dbReference type="InterPro" id="IPR045864">
    <property type="entry name" value="aa-tRNA-synth_II/BPL/LPL"/>
</dbReference>
<dbReference type="GO" id="GO:0016740">
    <property type="term" value="F:transferase activity"/>
    <property type="evidence" value="ECO:0007669"/>
    <property type="project" value="UniProtKB-ARBA"/>
</dbReference>
<dbReference type="RefSeq" id="WP_074651213.1">
    <property type="nucleotide sequence ID" value="NZ_FMZR01000006.1"/>
</dbReference>
<dbReference type="Proteomes" id="UP000183507">
    <property type="component" value="Unassembled WGS sequence"/>
</dbReference>
<gene>
    <name evidence="1" type="ORF">SAMN04487767_106103</name>
</gene>
<dbReference type="AlphaFoldDB" id="A0A1G6UVE5"/>
<name>A0A1G6UVE5_9BACI</name>
<evidence type="ECO:0000313" key="1">
    <source>
        <dbReference type="EMBL" id="SDD44666.1"/>
    </source>
</evidence>
<dbReference type="Gene3D" id="3.30.930.10">
    <property type="entry name" value="Bira Bifunctional Protein, Domain 2"/>
    <property type="match status" value="1"/>
</dbReference>
<reference evidence="2" key="1">
    <citation type="submission" date="2016-10" db="EMBL/GenBank/DDBJ databases">
        <authorList>
            <person name="Varghese N."/>
        </authorList>
    </citation>
    <scope>NUCLEOTIDE SEQUENCE [LARGE SCALE GENOMIC DNA]</scope>
    <source>
        <strain evidence="2">KPR-7A</strain>
    </source>
</reference>
<evidence type="ECO:0000313" key="2">
    <source>
        <dbReference type="Proteomes" id="UP000183507"/>
    </source>
</evidence>
<dbReference type="GO" id="GO:0140096">
    <property type="term" value="F:catalytic activity, acting on a protein"/>
    <property type="evidence" value="ECO:0007669"/>
    <property type="project" value="UniProtKB-ARBA"/>
</dbReference>
<organism evidence="1 2">
    <name type="scientific">Bacillus wiedmannii</name>
    <dbReference type="NCBI Taxonomy" id="1890302"/>
    <lineage>
        <taxon>Bacteria</taxon>
        <taxon>Bacillati</taxon>
        <taxon>Bacillota</taxon>
        <taxon>Bacilli</taxon>
        <taxon>Bacillales</taxon>
        <taxon>Bacillaceae</taxon>
        <taxon>Bacillus</taxon>
        <taxon>Bacillus cereus group</taxon>
    </lineage>
</organism>